<name>A0AAF5PZB0_WUCBA</name>
<sequence length="36" mass="4044">MEKMGPTDMETALNDKERELSTFSRSSLSSNQPNVL</sequence>
<organism evidence="2 3">
    <name type="scientific">Wuchereria bancrofti</name>
    <dbReference type="NCBI Taxonomy" id="6293"/>
    <lineage>
        <taxon>Eukaryota</taxon>
        <taxon>Metazoa</taxon>
        <taxon>Ecdysozoa</taxon>
        <taxon>Nematoda</taxon>
        <taxon>Chromadorea</taxon>
        <taxon>Rhabditida</taxon>
        <taxon>Spirurina</taxon>
        <taxon>Spiruromorpha</taxon>
        <taxon>Filarioidea</taxon>
        <taxon>Onchocercidae</taxon>
        <taxon>Wuchereria</taxon>
    </lineage>
</organism>
<reference evidence="2" key="1">
    <citation type="submission" date="2015-03" db="EMBL/GenBank/DDBJ databases">
        <title>Wuchereria bancrofti Genome Sequencing Papua New Guinea Strain.</title>
        <authorList>
            <person name="Small S.T."/>
            <person name="Serre D."/>
            <person name="Zimmerman P.A."/>
        </authorList>
    </citation>
    <scope>NUCLEOTIDE SEQUENCE [LARGE SCALE GENOMIC DNA]</scope>
    <source>
        <strain evidence="2">pt0022</strain>
    </source>
</reference>
<evidence type="ECO:0000313" key="3">
    <source>
        <dbReference type="WBParaSite" id="mrna-Wban_08165"/>
    </source>
</evidence>
<accession>A0AAF5PZB0</accession>
<feature type="compositionally biased region" description="Low complexity" evidence="1">
    <location>
        <begin position="21"/>
        <end position="30"/>
    </location>
</feature>
<reference evidence="3" key="3">
    <citation type="submission" date="2024-02" db="UniProtKB">
        <authorList>
            <consortium name="WormBaseParasite"/>
        </authorList>
    </citation>
    <scope>IDENTIFICATION</scope>
    <source>
        <strain evidence="3">pt0022</strain>
    </source>
</reference>
<dbReference type="WBParaSite" id="mrna-Wban_08165">
    <property type="protein sequence ID" value="mrna-Wban_08165"/>
    <property type="gene ID" value="Wban_08165"/>
</dbReference>
<evidence type="ECO:0000256" key="1">
    <source>
        <dbReference type="SAM" id="MobiDB-lite"/>
    </source>
</evidence>
<evidence type="ECO:0000313" key="2">
    <source>
        <dbReference type="Proteomes" id="UP000093561"/>
    </source>
</evidence>
<feature type="region of interest" description="Disordered" evidence="1">
    <location>
        <begin position="1"/>
        <end position="36"/>
    </location>
</feature>
<reference evidence="2" key="2">
    <citation type="journal article" date="2016" name="Mol. Ecol.">
        <title>Population genomics of the filarial nematode parasite Wuchereria bancrofti from mosquitoes.</title>
        <authorList>
            <person name="Small S.T."/>
            <person name="Reimer L.J."/>
            <person name="Tisch D.J."/>
            <person name="King C.L."/>
            <person name="Christensen B.M."/>
            <person name="Siba P.M."/>
            <person name="Kazura J.W."/>
            <person name="Serre D."/>
            <person name="Zimmerman P.A."/>
        </authorList>
    </citation>
    <scope>NUCLEOTIDE SEQUENCE</scope>
    <source>
        <strain evidence="2">pt0022</strain>
    </source>
</reference>
<protein>
    <submittedName>
        <fullName evidence="3">Uncharacterized protein</fullName>
    </submittedName>
</protein>
<dbReference type="AlphaFoldDB" id="A0AAF5PZB0"/>
<dbReference type="Proteomes" id="UP000093561">
    <property type="component" value="Unassembled WGS sequence"/>
</dbReference>
<proteinExistence type="predicted"/>